<evidence type="ECO:0000313" key="3">
    <source>
        <dbReference type="Proteomes" id="UP001499984"/>
    </source>
</evidence>
<gene>
    <name evidence="2" type="ORF">GCM10022233_75680</name>
</gene>
<dbReference type="EMBL" id="BAAAZY010000027">
    <property type="protein sequence ID" value="GAA4083051.1"/>
    <property type="molecule type" value="Genomic_DNA"/>
</dbReference>
<dbReference type="Gene3D" id="3.30.2310.20">
    <property type="entry name" value="RelE-like"/>
    <property type="match status" value="1"/>
</dbReference>
<evidence type="ECO:0008006" key="4">
    <source>
        <dbReference type="Google" id="ProtNLM"/>
    </source>
</evidence>
<protein>
    <recommendedName>
        <fullName evidence="4">Type II toxin-antitoxin system RelE/ParE family toxin</fullName>
    </recommendedName>
</protein>
<keyword evidence="3" id="KW-1185">Reference proteome</keyword>
<proteinExistence type="predicted"/>
<evidence type="ECO:0000313" key="2">
    <source>
        <dbReference type="EMBL" id="GAA4083051.1"/>
    </source>
</evidence>
<dbReference type="Proteomes" id="UP001499984">
    <property type="component" value="Unassembled WGS sequence"/>
</dbReference>
<sequence length="148" mass="16120">MSYTIIWERAASEGLKRLRARDGDAVKPLVKAINVLAHDPEPAASSKLGTTSLRRLRVGAYRATYEIDGGSIAIRSSWSAVRLPDRDGAGSLRRRRPRPEIKGSVVRDVNVRCVGRPHPRADLPVPTEGLPPPPPGRQASRIDHPSAP</sequence>
<dbReference type="SUPFAM" id="SSF143011">
    <property type="entry name" value="RelE-like"/>
    <property type="match status" value="1"/>
</dbReference>
<dbReference type="InterPro" id="IPR035093">
    <property type="entry name" value="RelE/ParE_toxin_dom_sf"/>
</dbReference>
<name>A0ABP7W7P4_9ACTN</name>
<reference evidence="3" key="1">
    <citation type="journal article" date="2019" name="Int. J. Syst. Evol. Microbiol.">
        <title>The Global Catalogue of Microorganisms (GCM) 10K type strain sequencing project: providing services to taxonomists for standard genome sequencing and annotation.</title>
        <authorList>
            <consortium name="The Broad Institute Genomics Platform"/>
            <consortium name="The Broad Institute Genome Sequencing Center for Infectious Disease"/>
            <person name="Wu L."/>
            <person name="Ma J."/>
        </authorList>
    </citation>
    <scope>NUCLEOTIDE SEQUENCE [LARGE SCALE GENOMIC DNA]</scope>
    <source>
        <strain evidence="3">JCM 16925</strain>
    </source>
</reference>
<feature type="region of interest" description="Disordered" evidence="1">
    <location>
        <begin position="84"/>
        <end position="103"/>
    </location>
</feature>
<organism evidence="2 3">
    <name type="scientific">Streptomyces shaanxiensis</name>
    <dbReference type="NCBI Taxonomy" id="653357"/>
    <lineage>
        <taxon>Bacteria</taxon>
        <taxon>Bacillati</taxon>
        <taxon>Actinomycetota</taxon>
        <taxon>Actinomycetes</taxon>
        <taxon>Kitasatosporales</taxon>
        <taxon>Streptomycetaceae</taxon>
        <taxon>Streptomyces</taxon>
    </lineage>
</organism>
<evidence type="ECO:0000256" key="1">
    <source>
        <dbReference type="SAM" id="MobiDB-lite"/>
    </source>
</evidence>
<feature type="region of interest" description="Disordered" evidence="1">
    <location>
        <begin position="112"/>
        <end position="148"/>
    </location>
</feature>
<comment type="caution">
    <text evidence="2">The sequence shown here is derived from an EMBL/GenBank/DDBJ whole genome shotgun (WGS) entry which is preliminary data.</text>
</comment>
<accession>A0ABP7W7P4</accession>